<evidence type="ECO:0000313" key="2">
    <source>
        <dbReference type="Proteomes" id="UP001589700"/>
    </source>
</evidence>
<gene>
    <name evidence="1" type="ORF">ACFFVD_06145</name>
</gene>
<keyword evidence="2" id="KW-1185">Reference proteome</keyword>
<dbReference type="EMBL" id="JBHMDY010000004">
    <property type="protein sequence ID" value="MFB9259380.1"/>
    <property type="molecule type" value="Genomic_DNA"/>
</dbReference>
<name>A0ABV5JNT6_9ACTN</name>
<organism evidence="1 2">
    <name type="scientific">Dietzia aerolata</name>
    <dbReference type="NCBI Taxonomy" id="595984"/>
    <lineage>
        <taxon>Bacteria</taxon>
        <taxon>Bacillati</taxon>
        <taxon>Actinomycetota</taxon>
        <taxon>Actinomycetes</taxon>
        <taxon>Mycobacteriales</taxon>
        <taxon>Dietziaceae</taxon>
        <taxon>Dietzia</taxon>
    </lineage>
</organism>
<accession>A0ABV5JNT6</accession>
<proteinExistence type="predicted"/>
<reference evidence="1 2" key="1">
    <citation type="submission" date="2024-09" db="EMBL/GenBank/DDBJ databases">
        <authorList>
            <person name="Sun Q."/>
            <person name="Mori K."/>
        </authorList>
    </citation>
    <scope>NUCLEOTIDE SEQUENCE [LARGE SCALE GENOMIC DNA]</scope>
    <source>
        <strain evidence="1 2">CCM 7659</strain>
    </source>
</reference>
<evidence type="ECO:0000313" key="1">
    <source>
        <dbReference type="EMBL" id="MFB9259380.1"/>
    </source>
</evidence>
<dbReference type="Proteomes" id="UP001589700">
    <property type="component" value="Unassembled WGS sequence"/>
</dbReference>
<comment type="caution">
    <text evidence="1">The sequence shown here is derived from an EMBL/GenBank/DDBJ whole genome shotgun (WGS) entry which is preliminary data.</text>
</comment>
<protein>
    <submittedName>
        <fullName evidence="1">Uncharacterized protein</fullName>
    </submittedName>
</protein>
<sequence>MVKPSNTVGIANATGRPWDEWVSLLDAAGARELAHAAIAKLTLEHMPDSVERAEWWAQGTAIAYEQHTGVRVPGQSCTGDFQLSASRTIAGDKDAALEAWLTVIAGSEEFGGVPIDADATTSSSEKWRYWRVPMADGTRVAVNISDRPNGKASVGLTHTKLDSAEAIEFWRPIWKQLLAQL</sequence>
<dbReference type="RefSeq" id="WP_182631630.1">
    <property type="nucleotide sequence ID" value="NZ_JAALDM010000067.1"/>
</dbReference>